<proteinExistence type="predicted"/>
<dbReference type="Proteomes" id="UP001233314">
    <property type="component" value="Unassembled WGS sequence"/>
</dbReference>
<evidence type="ECO:0000259" key="1">
    <source>
        <dbReference type="Pfam" id="PF03061"/>
    </source>
</evidence>
<dbReference type="EMBL" id="JAUQTA010000001">
    <property type="protein sequence ID" value="MDO7868673.1"/>
    <property type="molecule type" value="Genomic_DNA"/>
</dbReference>
<dbReference type="RefSeq" id="WP_305028041.1">
    <property type="nucleotide sequence ID" value="NZ_JAUQTA010000001.1"/>
</dbReference>
<dbReference type="Pfam" id="PF03061">
    <property type="entry name" value="4HBT"/>
    <property type="match status" value="1"/>
</dbReference>
<comment type="caution">
    <text evidence="2">The sequence shown here is derived from an EMBL/GenBank/DDBJ whole genome shotgun (WGS) entry which is preliminary data.</text>
</comment>
<gene>
    <name evidence="2" type="ORF">Q5722_09870</name>
</gene>
<dbReference type="PANTHER" id="PTHR43240">
    <property type="entry name" value="1,4-DIHYDROXY-2-NAPHTHOYL-COA THIOESTERASE 1"/>
    <property type="match status" value="1"/>
</dbReference>
<dbReference type="PANTHER" id="PTHR43240:SF10">
    <property type="entry name" value="BLL4964 PROTEIN"/>
    <property type="match status" value="1"/>
</dbReference>
<keyword evidence="2" id="KW-0378">Hydrolase</keyword>
<accession>A0ABT9B1V9</accession>
<dbReference type="InterPro" id="IPR006683">
    <property type="entry name" value="Thioestr_dom"/>
</dbReference>
<sequence length="143" mass="15311">MDLVMDAAEIGEVIRLATGRDEPPFVIEEIEPGRLVVRLPFQQRMLRPGGTLSGPSLFTAADLAMWVAVMAHYGPVVAAVTANLSISFLTRGEPGDILAEVRLLKKGRRLAVMDIGLFSAADPKTRVAHVTGSYAIPSQATQA</sequence>
<protein>
    <submittedName>
        <fullName evidence="2">PaaI family thioesterase</fullName>
        <ecNumber evidence="2">3.1.2.-</ecNumber>
    </submittedName>
</protein>
<dbReference type="EC" id="3.1.2.-" evidence="2"/>
<organism evidence="2 3">
    <name type="scientific">Nocardioides jiangxiensis</name>
    <dbReference type="NCBI Taxonomy" id="3064524"/>
    <lineage>
        <taxon>Bacteria</taxon>
        <taxon>Bacillati</taxon>
        <taxon>Actinomycetota</taxon>
        <taxon>Actinomycetes</taxon>
        <taxon>Propionibacteriales</taxon>
        <taxon>Nocardioidaceae</taxon>
        <taxon>Nocardioides</taxon>
    </lineage>
</organism>
<dbReference type="CDD" id="cd03443">
    <property type="entry name" value="PaaI_thioesterase"/>
    <property type="match status" value="1"/>
</dbReference>
<name>A0ABT9B1V9_9ACTN</name>
<evidence type="ECO:0000313" key="3">
    <source>
        <dbReference type="Proteomes" id="UP001233314"/>
    </source>
</evidence>
<dbReference type="Gene3D" id="3.10.129.10">
    <property type="entry name" value="Hotdog Thioesterase"/>
    <property type="match status" value="1"/>
</dbReference>
<keyword evidence="3" id="KW-1185">Reference proteome</keyword>
<evidence type="ECO:0000313" key="2">
    <source>
        <dbReference type="EMBL" id="MDO7868673.1"/>
    </source>
</evidence>
<reference evidence="2 3" key="1">
    <citation type="submission" date="2023-07" db="EMBL/GenBank/DDBJ databases">
        <title>Nocardioides sp. nov WY-20 isolated from soil.</title>
        <authorList>
            <person name="Liu B."/>
            <person name="Wan Y."/>
        </authorList>
    </citation>
    <scope>NUCLEOTIDE SEQUENCE [LARGE SCALE GENOMIC DNA]</scope>
    <source>
        <strain evidence="2 3">WY-20</strain>
    </source>
</reference>
<dbReference type="GO" id="GO:0016787">
    <property type="term" value="F:hydrolase activity"/>
    <property type="evidence" value="ECO:0007669"/>
    <property type="project" value="UniProtKB-KW"/>
</dbReference>
<dbReference type="SUPFAM" id="SSF54637">
    <property type="entry name" value="Thioesterase/thiol ester dehydrase-isomerase"/>
    <property type="match status" value="1"/>
</dbReference>
<dbReference type="InterPro" id="IPR029069">
    <property type="entry name" value="HotDog_dom_sf"/>
</dbReference>
<feature type="domain" description="Thioesterase" evidence="1">
    <location>
        <begin position="49"/>
        <end position="120"/>
    </location>
</feature>